<evidence type="ECO:0000313" key="2">
    <source>
        <dbReference type="EMBL" id="GEP81183.1"/>
    </source>
</evidence>
<gene>
    <name evidence="2" type="ORF">SKL01_03610</name>
</gene>
<comment type="caution">
    <text evidence="2">The sequence shown here is derived from an EMBL/GenBank/DDBJ whole genome shotgun (WGS) entry which is preliminary data.</text>
</comment>
<keyword evidence="1" id="KW-0472">Membrane</keyword>
<dbReference type="RefSeq" id="WP_258027110.1">
    <property type="nucleotide sequence ID" value="NZ_BKAQ01000003.1"/>
</dbReference>
<evidence type="ECO:0000313" key="3">
    <source>
        <dbReference type="Proteomes" id="UP000321040"/>
    </source>
</evidence>
<name>A0ABQ0XIB0_9STAP</name>
<accession>A0ABQ0XIB0</accession>
<dbReference type="EMBL" id="BKAQ01000003">
    <property type="protein sequence ID" value="GEP81183.1"/>
    <property type="molecule type" value="Genomic_DNA"/>
</dbReference>
<sequence length="43" mass="4499">MNNLKLILIAVGAVVVVGTLGVIGFKQLKSCLAKNNNMSNAEL</sequence>
<feature type="transmembrane region" description="Helical" evidence="1">
    <location>
        <begin position="6"/>
        <end position="25"/>
    </location>
</feature>
<keyword evidence="3" id="KW-1185">Reference proteome</keyword>
<reference evidence="2 3" key="1">
    <citation type="submission" date="2019-07" db="EMBL/GenBank/DDBJ databases">
        <title>Whole genome shotgun sequence of Staphylococcus kloosii NBRC 109624.</title>
        <authorList>
            <person name="Hosoyama A."/>
            <person name="Uohara A."/>
            <person name="Ohji S."/>
            <person name="Ichikawa N."/>
        </authorList>
    </citation>
    <scope>NUCLEOTIDE SEQUENCE [LARGE SCALE GENOMIC DNA]</scope>
    <source>
        <strain evidence="2 3">NBRC 109624</strain>
    </source>
</reference>
<dbReference type="GeneID" id="76832892"/>
<keyword evidence="1" id="KW-0812">Transmembrane</keyword>
<proteinExistence type="predicted"/>
<organism evidence="2 3">
    <name type="scientific">Staphylococcus kloosii</name>
    <dbReference type="NCBI Taxonomy" id="29384"/>
    <lineage>
        <taxon>Bacteria</taxon>
        <taxon>Bacillati</taxon>
        <taxon>Bacillota</taxon>
        <taxon>Bacilli</taxon>
        <taxon>Bacillales</taxon>
        <taxon>Staphylococcaceae</taxon>
        <taxon>Staphylococcus</taxon>
    </lineage>
</organism>
<protein>
    <submittedName>
        <fullName evidence="2">Uncharacterized protein</fullName>
    </submittedName>
</protein>
<evidence type="ECO:0000256" key="1">
    <source>
        <dbReference type="SAM" id="Phobius"/>
    </source>
</evidence>
<dbReference type="Proteomes" id="UP000321040">
    <property type="component" value="Unassembled WGS sequence"/>
</dbReference>
<keyword evidence="1" id="KW-1133">Transmembrane helix</keyword>